<keyword evidence="4" id="KW-1185">Reference proteome</keyword>
<accession>A0AB34IZQ3</accession>
<feature type="region of interest" description="Disordered" evidence="1">
    <location>
        <begin position="103"/>
        <end position="127"/>
    </location>
</feature>
<organism evidence="3 4">
    <name type="scientific">Prymnesium parvum</name>
    <name type="common">Toxic golden alga</name>
    <dbReference type="NCBI Taxonomy" id="97485"/>
    <lineage>
        <taxon>Eukaryota</taxon>
        <taxon>Haptista</taxon>
        <taxon>Haptophyta</taxon>
        <taxon>Prymnesiophyceae</taxon>
        <taxon>Prymnesiales</taxon>
        <taxon>Prymnesiaceae</taxon>
        <taxon>Prymnesium</taxon>
    </lineage>
</organism>
<proteinExistence type="predicted"/>
<reference evidence="3 4" key="1">
    <citation type="journal article" date="2024" name="Science">
        <title>Giant polyketide synthase enzymes in the biosynthesis of giant marine polyether toxins.</title>
        <authorList>
            <person name="Fallon T.R."/>
            <person name="Shende V.V."/>
            <person name="Wierzbicki I.H."/>
            <person name="Pendleton A.L."/>
            <person name="Watervoot N.F."/>
            <person name="Auber R.P."/>
            <person name="Gonzalez D.J."/>
            <person name="Wisecaver J.H."/>
            <person name="Moore B.S."/>
        </authorList>
    </citation>
    <scope>NUCLEOTIDE SEQUENCE [LARGE SCALE GENOMIC DNA]</scope>
    <source>
        <strain evidence="3 4">12B1</strain>
    </source>
</reference>
<keyword evidence="2" id="KW-1133">Transmembrane helix</keyword>
<name>A0AB34IZQ3_PRYPA</name>
<feature type="transmembrane region" description="Helical" evidence="2">
    <location>
        <begin position="172"/>
        <end position="194"/>
    </location>
</feature>
<dbReference type="EMBL" id="JBGBPQ010000016">
    <property type="protein sequence ID" value="KAL1508671.1"/>
    <property type="molecule type" value="Genomic_DNA"/>
</dbReference>
<evidence type="ECO:0000313" key="3">
    <source>
        <dbReference type="EMBL" id="KAL1508671.1"/>
    </source>
</evidence>
<keyword evidence="2" id="KW-0472">Membrane</keyword>
<dbReference type="AlphaFoldDB" id="A0AB34IZQ3"/>
<protein>
    <submittedName>
        <fullName evidence="3">Uncharacterized protein</fullName>
    </submittedName>
</protein>
<comment type="caution">
    <text evidence="3">The sequence shown here is derived from an EMBL/GenBank/DDBJ whole genome shotgun (WGS) entry which is preliminary data.</text>
</comment>
<evidence type="ECO:0000256" key="1">
    <source>
        <dbReference type="SAM" id="MobiDB-lite"/>
    </source>
</evidence>
<evidence type="ECO:0000256" key="2">
    <source>
        <dbReference type="SAM" id="Phobius"/>
    </source>
</evidence>
<gene>
    <name evidence="3" type="ORF">AB1Y20_004766</name>
</gene>
<keyword evidence="2" id="KW-0812">Transmembrane</keyword>
<feature type="region of interest" description="Disordered" evidence="1">
    <location>
        <begin position="208"/>
        <end position="229"/>
    </location>
</feature>
<sequence length="281" mass="29360">MAGCLLRPACAALAGDCCPNALGVLLDCCVAPLGPPPPPRLPLPPCLPPEQWPPPPPPPRPPALQALCAAHPGCSGLLGMCCPALDGSRLACCTSPSPPSPPPPFPLPPRPQLPMPSPPLVASPPSAPGSNSSSCSANAKCVGYSGSCCPHLNGSWHACCVQPSAPAAEDELVFFLLGGIIVAVMFLLLLLCVYGHMGQIRWYRPKETASRELPPPPELAIPPQSEEEGSRYVVATGIPLDESDHSEEPEEAHVLPTYASVYVHEAFEARKKEQQSSTASC</sequence>
<evidence type="ECO:0000313" key="4">
    <source>
        <dbReference type="Proteomes" id="UP001515480"/>
    </source>
</evidence>
<dbReference type="Proteomes" id="UP001515480">
    <property type="component" value="Unassembled WGS sequence"/>
</dbReference>